<comment type="caution">
    <text evidence="3">The sequence shown here is derived from an EMBL/GenBank/DDBJ whole genome shotgun (WGS) entry which is preliminary data.</text>
</comment>
<dbReference type="Pfam" id="PF23055">
    <property type="entry name" value="DUF7041"/>
    <property type="match status" value="1"/>
</dbReference>
<gene>
    <name evidence="3" type="ORF">CDAUBV1_LOCUS7451</name>
</gene>
<dbReference type="Proteomes" id="UP001497525">
    <property type="component" value="Unassembled WGS sequence"/>
</dbReference>
<feature type="domain" description="DUF7041" evidence="2">
    <location>
        <begin position="23"/>
        <end position="106"/>
    </location>
</feature>
<dbReference type="PANTHER" id="PTHR33327:SF3">
    <property type="entry name" value="RNA-DIRECTED DNA POLYMERASE"/>
    <property type="match status" value="1"/>
</dbReference>
<sequence>MSEPQEITFISRAEATAQPTFELPDFIPEDPERWFAILECRFATAGITTQVDKYSYLAANLPFALAVKVRDIIIHRPANHPYDVLRGALMERAAASQESRIRQLLEGLQLGDNRPSQLLHQMRALAGSSAGLYESLLRQLWLRKLPTSIQPFSSILLDKLPLIKVAEMADTAVDTLLPGRYQVTHERALTTSSTISDNNHTRTLWPQVRGQYTEHNTPMQTPSNGFHSQSGTLASRPEIASTPLPSTASITSYHKASVPTTSVPLKVNTNSLSSSAKPFTRAIAPEPVATVVTIPDSSRTSGIKTAALEEKRSNNGVNNGTRNALLNTPLAAWHSMPGGHSHSTVTSTVAATGVTGHTEPETISAATIILQVGTTRQTTANIQEVVLPTPNNLPSFTSQNLCSNHITTTNSTKPSEQEYPADNQTSTAQSIPATSTSVISGTTEPVAQLTFVPNDFSQSPVHNVTLTITSSIAETLVDSSTANAQAVANKSAMRTTCSLTKAVLPNASETPSTGPTVSEPFAPCVQLVKRISTPNSSQQVLNSPLIRQTAHDGIHLPANIMRHITAFPLDVYIFWYKSHIKYKKRDQTTQETRATRTFALLFQRLCTVFFNPPDTDSFFRLCTHAFVP</sequence>
<evidence type="ECO:0000256" key="1">
    <source>
        <dbReference type="SAM" id="MobiDB-lite"/>
    </source>
</evidence>
<feature type="region of interest" description="Disordered" evidence="1">
    <location>
        <begin position="405"/>
        <end position="431"/>
    </location>
</feature>
<feature type="compositionally biased region" description="Polar residues" evidence="1">
    <location>
        <begin position="422"/>
        <end position="431"/>
    </location>
</feature>
<evidence type="ECO:0000313" key="4">
    <source>
        <dbReference type="Proteomes" id="UP001497525"/>
    </source>
</evidence>
<evidence type="ECO:0000313" key="3">
    <source>
        <dbReference type="EMBL" id="CAL5134238.1"/>
    </source>
</evidence>
<name>A0AAV2TCV9_CALDB</name>
<accession>A0AAV2TCV9</accession>
<feature type="compositionally biased region" description="Polar residues" evidence="1">
    <location>
        <begin position="405"/>
        <end position="414"/>
    </location>
</feature>
<reference evidence="3" key="1">
    <citation type="submission" date="2024-06" db="EMBL/GenBank/DDBJ databases">
        <authorList>
            <person name="Liu X."/>
            <person name="Lenzi L."/>
            <person name="Haldenby T S."/>
            <person name="Uol C."/>
        </authorList>
    </citation>
    <scope>NUCLEOTIDE SEQUENCE</scope>
</reference>
<evidence type="ECO:0000259" key="2">
    <source>
        <dbReference type="Pfam" id="PF23055"/>
    </source>
</evidence>
<dbReference type="InterPro" id="IPR055469">
    <property type="entry name" value="DUF7041"/>
</dbReference>
<proteinExistence type="predicted"/>
<protein>
    <recommendedName>
        <fullName evidence="2">DUF7041 domain-containing protein</fullName>
    </recommendedName>
</protein>
<dbReference type="PANTHER" id="PTHR33327">
    <property type="entry name" value="ENDONUCLEASE"/>
    <property type="match status" value="1"/>
</dbReference>
<dbReference type="EMBL" id="CAXLJL010000186">
    <property type="protein sequence ID" value="CAL5134238.1"/>
    <property type="molecule type" value="Genomic_DNA"/>
</dbReference>
<organism evidence="3 4">
    <name type="scientific">Calicophoron daubneyi</name>
    <name type="common">Rumen fluke</name>
    <name type="synonym">Paramphistomum daubneyi</name>
    <dbReference type="NCBI Taxonomy" id="300641"/>
    <lineage>
        <taxon>Eukaryota</taxon>
        <taxon>Metazoa</taxon>
        <taxon>Spiralia</taxon>
        <taxon>Lophotrochozoa</taxon>
        <taxon>Platyhelminthes</taxon>
        <taxon>Trematoda</taxon>
        <taxon>Digenea</taxon>
        <taxon>Plagiorchiida</taxon>
        <taxon>Pronocephalata</taxon>
        <taxon>Paramphistomoidea</taxon>
        <taxon>Paramphistomidae</taxon>
        <taxon>Calicophoron</taxon>
    </lineage>
</organism>
<dbReference type="AlphaFoldDB" id="A0AAV2TCV9"/>